<dbReference type="InterPro" id="IPR058944">
    <property type="entry name" value="CntK-like"/>
</dbReference>
<reference evidence="1 2" key="1">
    <citation type="submission" date="2018-10" db="EMBL/GenBank/DDBJ databases">
        <title>Draft Genome Sequence of Anaerotignum sp. KCTC 15736.</title>
        <authorList>
            <person name="Choi S.H."/>
            <person name="Kim J.S."/>
            <person name="Kang S.W."/>
            <person name="Lee J.S."/>
            <person name="Park S.H."/>
        </authorList>
    </citation>
    <scope>NUCLEOTIDE SEQUENCE [LARGE SCALE GENOMIC DNA]</scope>
    <source>
        <strain evidence="1 2">KCTC 15736</strain>
    </source>
</reference>
<name>A0A401LG26_9FIRM</name>
<evidence type="ECO:0000313" key="2">
    <source>
        <dbReference type="Proteomes" id="UP000287361"/>
    </source>
</evidence>
<dbReference type="RefSeq" id="WP_016406700.1">
    <property type="nucleotide sequence ID" value="NZ_DAWBID010000059.1"/>
</dbReference>
<evidence type="ECO:0000313" key="1">
    <source>
        <dbReference type="EMBL" id="GCB30471.1"/>
    </source>
</evidence>
<dbReference type="SUPFAM" id="SSF54506">
    <property type="entry name" value="Diaminopimelate epimerase-like"/>
    <property type="match status" value="1"/>
</dbReference>
<dbReference type="OrthoDB" id="9813391at2"/>
<dbReference type="Proteomes" id="UP000287361">
    <property type="component" value="Unassembled WGS sequence"/>
</dbReference>
<comment type="caution">
    <text evidence="1">The sequence shown here is derived from an EMBL/GenBank/DDBJ whole genome shotgun (WGS) entry which is preliminary data.</text>
</comment>
<accession>A0A401LG26</accession>
<dbReference type="EMBL" id="BHVZ01000014">
    <property type="protein sequence ID" value="GCB30471.1"/>
    <property type="molecule type" value="Genomic_DNA"/>
</dbReference>
<gene>
    <name evidence="1" type="ORF">KGMB03357_21320</name>
</gene>
<sequence length="272" mass="29532">MEVKFIKASPTENMTLLIETPVAREKQLAVAERLIAYGSVYAEQAGYIEEAENPAAEKRLQMMAGEFCGNASLSLAAWLAQKKNLQIGEKTEITLEVSGAEELVRCEMKREAEHRFLGRVAMPLPQTIEKRAFTLDGERIELTAVVFAGITHILVPASLWGENAAKKAEHAARVWAKELPPVFGLLLFDEQEKSLKPLVAVEDVSLIWERGCGSGTSAVGAYLAAREKKDVTVSLKQPGGVMRATASYQNGAVTKIEITGSVAIVAEGTAYL</sequence>
<dbReference type="Pfam" id="PF26317">
    <property type="entry name" value="CntK_N"/>
    <property type="match status" value="1"/>
</dbReference>
<keyword evidence="2" id="KW-1185">Reference proteome</keyword>
<dbReference type="Gene3D" id="3.10.310.10">
    <property type="entry name" value="Diaminopimelate Epimerase, Chain A, domain 1"/>
    <property type="match status" value="1"/>
</dbReference>
<proteinExistence type="predicted"/>
<dbReference type="AlphaFoldDB" id="A0A401LG26"/>
<dbReference type="GeneID" id="86195147"/>
<organism evidence="1 2">
    <name type="scientific">Anaerotignum faecicola</name>
    <dbReference type="NCBI Taxonomy" id="2358141"/>
    <lineage>
        <taxon>Bacteria</taxon>
        <taxon>Bacillati</taxon>
        <taxon>Bacillota</taxon>
        <taxon>Clostridia</taxon>
        <taxon>Lachnospirales</taxon>
        <taxon>Anaerotignaceae</taxon>
        <taxon>Anaerotignum</taxon>
    </lineage>
</organism>
<protein>
    <submittedName>
        <fullName evidence="1">Diaminopimelate epimerase</fullName>
    </submittedName>
</protein>